<dbReference type="InterPro" id="IPR016193">
    <property type="entry name" value="Cytidine_deaminase-like"/>
</dbReference>
<feature type="domain" description="CMP/dCMP-type deaminase" evidence="2">
    <location>
        <begin position="84"/>
        <end position="191"/>
    </location>
</feature>
<comment type="caution">
    <text evidence="3">The sequence shown here is derived from an EMBL/GenBank/DDBJ whole genome shotgun (WGS) entry which is preliminary data.</text>
</comment>
<dbReference type="Proteomes" id="UP001142489">
    <property type="component" value="Unassembled WGS sequence"/>
</dbReference>
<gene>
    <name evidence="3" type="ORF">JRQ81_004324</name>
</gene>
<dbReference type="InterPro" id="IPR002125">
    <property type="entry name" value="CMP_dCMP_dom"/>
</dbReference>
<dbReference type="GO" id="GO:0003824">
    <property type="term" value="F:catalytic activity"/>
    <property type="evidence" value="ECO:0007669"/>
    <property type="project" value="InterPro"/>
</dbReference>
<dbReference type="Gene3D" id="3.40.140.10">
    <property type="entry name" value="Cytidine Deaminase, domain 2"/>
    <property type="match status" value="1"/>
</dbReference>
<keyword evidence="4" id="KW-1185">Reference proteome</keyword>
<dbReference type="EMBL" id="JAPFRF010000012">
    <property type="protein sequence ID" value="KAJ7313058.1"/>
    <property type="molecule type" value="Genomic_DNA"/>
</dbReference>
<reference evidence="3" key="1">
    <citation type="journal article" date="2023" name="DNA Res.">
        <title>Chromosome-level genome assembly of Phrynocephalus forsythii using third-generation DNA sequencing and Hi-C analysis.</title>
        <authorList>
            <person name="Qi Y."/>
            <person name="Zhao W."/>
            <person name="Zhao Y."/>
            <person name="Niu C."/>
            <person name="Cao S."/>
            <person name="Zhang Y."/>
        </authorList>
    </citation>
    <scope>NUCLEOTIDE SEQUENCE</scope>
    <source>
        <tissue evidence="3">Muscle</tissue>
    </source>
</reference>
<evidence type="ECO:0000259" key="2">
    <source>
        <dbReference type="PROSITE" id="PS51747"/>
    </source>
</evidence>
<protein>
    <recommendedName>
        <fullName evidence="2">CMP/dCMP-type deaminase domain-containing protein</fullName>
    </recommendedName>
</protein>
<sequence>MILCLASPEPQQEKGLPSLAELFPSGQVNLCGLGQPFLTRVPVSPPLTRPQYEEAASHWPVSFHEDKRVTRALSGSLFTSAEKSAMQNYMALAIRAAEQGARQGMRPVGAAVVHPATGKVLAVGHDCRDGLNPLLHAAMVCIDLVARGQGGGAYTYDDYPACTFLKPGSEMDHPSLPGMGCRTSAVAMICI</sequence>
<organism evidence="3 4">
    <name type="scientific">Phrynocephalus forsythii</name>
    <dbReference type="NCBI Taxonomy" id="171643"/>
    <lineage>
        <taxon>Eukaryota</taxon>
        <taxon>Metazoa</taxon>
        <taxon>Chordata</taxon>
        <taxon>Craniata</taxon>
        <taxon>Vertebrata</taxon>
        <taxon>Euteleostomi</taxon>
        <taxon>Lepidosauria</taxon>
        <taxon>Squamata</taxon>
        <taxon>Bifurcata</taxon>
        <taxon>Unidentata</taxon>
        <taxon>Episquamata</taxon>
        <taxon>Toxicofera</taxon>
        <taxon>Iguania</taxon>
        <taxon>Acrodonta</taxon>
        <taxon>Agamidae</taxon>
        <taxon>Agaminae</taxon>
        <taxon>Phrynocephalus</taxon>
    </lineage>
</organism>
<dbReference type="Pfam" id="PF00383">
    <property type="entry name" value="dCMP_cyt_deam_1"/>
    <property type="match status" value="1"/>
</dbReference>
<evidence type="ECO:0000256" key="1">
    <source>
        <dbReference type="ARBA" id="ARBA00001947"/>
    </source>
</evidence>
<dbReference type="SUPFAM" id="SSF53927">
    <property type="entry name" value="Cytidine deaminase-like"/>
    <property type="match status" value="1"/>
</dbReference>
<comment type="cofactor">
    <cofactor evidence="1">
        <name>Zn(2+)</name>
        <dbReference type="ChEBI" id="CHEBI:29105"/>
    </cofactor>
</comment>
<dbReference type="PROSITE" id="PS51747">
    <property type="entry name" value="CYT_DCMP_DEAMINASES_2"/>
    <property type="match status" value="1"/>
</dbReference>
<dbReference type="AlphaFoldDB" id="A0A9Q0XGZ2"/>
<dbReference type="OrthoDB" id="3180714at2759"/>
<evidence type="ECO:0000313" key="4">
    <source>
        <dbReference type="Proteomes" id="UP001142489"/>
    </source>
</evidence>
<proteinExistence type="predicted"/>
<evidence type="ECO:0000313" key="3">
    <source>
        <dbReference type="EMBL" id="KAJ7313058.1"/>
    </source>
</evidence>
<accession>A0A9Q0XGZ2</accession>
<name>A0A9Q0XGZ2_9SAUR</name>